<dbReference type="Pfam" id="PF01658">
    <property type="entry name" value="Inos-1-P_synth"/>
    <property type="match status" value="1"/>
</dbReference>
<dbReference type="InterPro" id="IPR013021">
    <property type="entry name" value="Myo-inos-1-P_Synthase_GAPDH"/>
</dbReference>
<evidence type="ECO:0000313" key="2">
    <source>
        <dbReference type="EMBL" id="GAG54652.1"/>
    </source>
</evidence>
<sequence>MMSKIKVAIVGVGNCASSLVQGVQYYKDAREDQFVPGLMHVNFGGYHIRDIEFVAAFDVDANKVGKDLAEAIFAPPNCTIKFSGVPKLGVEVTKGPVLDGIGRYLRPVVPVDPTQKPAEVAKVLEDAGADILISYLPVGSYEASRYYAQQAIETGVGYINCIPEFLVSSKEWGKRFEDAKLPCAGDDIKSQVGATILHRMLARLLIDRGVKLEESYQLNIGG</sequence>
<protein>
    <recommendedName>
        <fullName evidence="1">Myo-inositol-1-phosphate synthase GAPDH-like domain-containing protein</fullName>
    </recommendedName>
</protein>
<feature type="non-terminal residue" evidence="2">
    <location>
        <position position="222"/>
    </location>
</feature>
<dbReference type="GO" id="GO:0004512">
    <property type="term" value="F:inositol-3-phosphate synthase activity"/>
    <property type="evidence" value="ECO:0007669"/>
    <property type="project" value="TreeGrafter"/>
</dbReference>
<evidence type="ECO:0000259" key="1">
    <source>
        <dbReference type="Pfam" id="PF01658"/>
    </source>
</evidence>
<dbReference type="InterPro" id="IPR052199">
    <property type="entry name" value="MIPS"/>
</dbReference>
<dbReference type="PANTHER" id="PTHR43125:SF1">
    <property type="entry name" value="INOSITOL-3-PHOSPHATE SYNTHASE"/>
    <property type="match status" value="1"/>
</dbReference>
<dbReference type="PANTHER" id="PTHR43125">
    <property type="entry name" value="INOSITOL-3-PHOSPHATE SYNTHASE"/>
    <property type="match status" value="1"/>
</dbReference>
<gene>
    <name evidence="2" type="ORF">S01H4_16375</name>
</gene>
<organism evidence="2">
    <name type="scientific">marine sediment metagenome</name>
    <dbReference type="NCBI Taxonomy" id="412755"/>
    <lineage>
        <taxon>unclassified sequences</taxon>
        <taxon>metagenomes</taxon>
        <taxon>ecological metagenomes</taxon>
    </lineage>
</organism>
<comment type="caution">
    <text evidence="2">The sequence shown here is derived from an EMBL/GenBank/DDBJ whole genome shotgun (WGS) entry which is preliminary data.</text>
</comment>
<dbReference type="SUPFAM" id="SSF51735">
    <property type="entry name" value="NAD(P)-binding Rossmann-fold domains"/>
    <property type="match status" value="1"/>
</dbReference>
<proteinExistence type="predicted"/>
<dbReference type="Gene3D" id="3.40.50.720">
    <property type="entry name" value="NAD(P)-binding Rossmann-like Domain"/>
    <property type="match status" value="1"/>
</dbReference>
<dbReference type="InterPro" id="IPR036291">
    <property type="entry name" value="NAD(P)-bd_dom_sf"/>
</dbReference>
<reference evidence="2" key="1">
    <citation type="journal article" date="2014" name="Front. Microbiol.">
        <title>High frequency of phylogenetically diverse reductive dehalogenase-homologous genes in deep subseafloor sedimentary metagenomes.</title>
        <authorList>
            <person name="Kawai M."/>
            <person name="Futagami T."/>
            <person name="Toyoda A."/>
            <person name="Takaki Y."/>
            <person name="Nishi S."/>
            <person name="Hori S."/>
            <person name="Arai W."/>
            <person name="Tsubouchi T."/>
            <person name="Morono Y."/>
            <person name="Uchiyama I."/>
            <person name="Ito T."/>
            <person name="Fujiyama A."/>
            <person name="Inagaki F."/>
            <person name="Takami H."/>
        </authorList>
    </citation>
    <scope>NUCLEOTIDE SEQUENCE</scope>
    <source>
        <strain evidence="2">Expedition CK06-06</strain>
    </source>
</reference>
<accession>X0Z8F9</accession>
<dbReference type="EMBL" id="BART01007182">
    <property type="protein sequence ID" value="GAG54652.1"/>
    <property type="molecule type" value="Genomic_DNA"/>
</dbReference>
<feature type="domain" description="Myo-inositol-1-phosphate synthase GAPDH-like" evidence="1">
    <location>
        <begin position="193"/>
        <end position="222"/>
    </location>
</feature>
<dbReference type="GO" id="GO:0006021">
    <property type="term" value="P:inositol biosynthetic process"/>
    <property type="evidence" value="ECO:0007669"/>
    <property type="project" value="TreeGrafter"/>
</dbReference>
<name>X0Z8F9_9ZZZZ</name>
<dbReference type="SUPFAM" id="SSF55347">
    <property type="entry name" value="Glyceraldehyde-3-phosphate dehydrogenase-like, C-terminal domain"/>
    <property type="match status" value="1"/>
</dbReference>
<dbReference type="AlphaFoldDB" id="X0Z8F9"/>